<keyword evidence="2 5" id="KW-0812">Transmembrane</keyword>
<evidence type="ECO:0000256" key="4">
    <source>
        <dbReference type="ARBA" id="ARBA00023136"/>
    </source>
</evidence>
<keyword evidence="7" id="KW-0436">Ligase</keyword>
<feature type="domain" description="O-antigen ligase-related" evidence="6">
    <location>
        <begin position="246"/>
        <end position="385"/>
    </location>
</feature>
<feature type="transmembrane region" description="Helical" evidence="5">
    <location>
        <begin position="283"/>
        <end position="304"/>
    </location>
</feature>
<organism evidence="7 8">
    <name type="scientific">Mariniblastus fucicola</name>
    <dbReference type="NCBI Taxonomy" id="980251"/>
    <lineage>
        <taxon>Bacteria</taxon>
        <taxon>Pseudomonadati</taxon>
        <taxon>Planctomycetota</taxon>
        <taxon>Planctomycetia</taxon>
        <taxon>Pirellulales</taxon>
        <taxon>Pirellulaceae</taxon>
        <taxon>Mariniblastus</taxon>
    </lineage>
</organism>
<feature type="transmembrane region" description="Helical" evidence="5">
    <location>
        <begin position="110"/>
        <end position="130"/>
    </location>
</feature>
<evidence type="ECO:0000259" key="6">
    <source>
        <dbReference type="Pfam" id="PF04932"/>
    </source>
</evidence>
<dbReference type="GO" id="GO:0016874">
    <property type="term" value="F:ligase activity"/>
    <property type="evidence" value="ECO:0007669"/>
    <property type="project" value="UniProtKB-KW"/>
</dbReference>
<gene>
    <name evidence="7" type="ORF">MFFC18_34440</name>
</gene>
<keyword evidence="4 5" id="KW-0472">Membrane</keyword>
<dbReference type="GO" id="GO:0016020">
    <property type="term" value="C:membrane"/>
    <property type="evidence" value="ECO:0007669"/>
    <property type="project" value="UniProtKB-SubCell"/>
</dbReference>
<dbReference type="STRING" id="980251.GCA_001642875_04508"/>
<feature type="transmembrane region" description="Helical" evidence="5">
    <location>
        <begin position="142"/>
        <end position="164"/>
    </location>
</feature>
<dbReference type="EMBL" id="CP042912">
    <property type="protein sequence ID" value="QEG23543.1"/>
    <property type="molecule type" value="Genomic_DNA"/>
</dbReference>
<dbReference type="InterPro" id="IPR051533">
    <property type="entry name" value="WaaL-like"/>
</dbReference>
<feature type="transmembrane region" description="Helical" evidence="5">
    <location>
        <begin position="241"/>
        <end position="271"/>
    </location>
</feature>
<comment type="subcellular location">
    <subcellularLocation>
        <location evidence="1">Membrane</location>
        <topology evidence="1">Multi-pass membrane protein</topology>
    </subcellularLocation>
</comment>
<evidence type="ECO:0000256" key="1">
    <source>
        <dbReference type="ARBA" id="ARBA00004141"/>
    </source>
</evidence>
<evidence type="ECO:0000256" key="2">
    <source>
        <dbReference type="ARBA" id="ARBA00022692"/>
    </source>
</evidence>
<dbReference type="PANTHER" id="PTHR37422:SF13">
    <property type="entry name" value="LIPOPOLYSACCHARIDE BIOSYNTHESIS PROTEIN PA4999-RELATED"/>
    <property type="match status" value="1"/>
</dbReference>
<dbReference type="KEGG" id="mff:MFFC18_34440"/>
<proteinExistence type="predicted"/>
<evidence type="ECO:0000256" key="5">
    <source>
        <dbReference type="SAM" id="Phobius"/>
    </source>
</evidence>
<evidence type="ECO:0000313" key="8">
    <source>
        <dbReference type="Proteomes" id="UP000322214"/>
    </source>
</evidence>
<evidence type="ECO:0000256" key="3">
    <source>
        <dbReference type="ARBA" id="ARBA00022989"/>
    </source>
</evidence>
<accession>A0A5B9PMK3</accession>
<dbReference type="Pfam" id="PF04932">
    <property type="entry name" value="Wzy_C"/>
    <property type="match status" value="1"/>
</dbReference>
<feature type="transmembrane region" description="Helical" evidence="5">
    <location>
        <begin position="55"/>
        <end position="74"/>
    </location>
</feature>
<name>A0A5B9PMK3_9BACT</name>
<evidence type="ECO:0000313" key="7">
    <source>
        <dbReference type="EMBL" id="QEG23543.1"/>
    </source>
</evidence>
<dbReference type="OrthoDB" id="234872at2"/>
<keyword evidence="8" id="KW-1185">Reference proteome</keyword>
<dbReference type="AlphaFoldDB" id="A0A5B9PMK3"/>
<keyword evidence="3 5" id="KW-1133">Transmembrane helix</keyword>
<dbReference type="Proteomes" id="UP000322214">
    <property type="component" value="Chromosome"/>
</dbReference>
<reference evidence="7 8" key="1">
    <citation type="submission" date="2019-08" db="EMBL/GenBank/DDBJ databases">
        <title>Deep-cultivation of Planctomycetes and their phenomic and genomic characterization uncovers novel biology.</title>
        <authorList>
            <person name="Wiegand S."/>
            <person name="Jogler M."/>
            <person name="Boedeker C."/>
            <person name="Pinto D."/>
            <person name="Vollmers J."/>
            <person name="Rivas-Marin E."/>
            <person name="Kohn T."/>
            <person name="Peeters S.H."/>
            <person name="Heuer A."/>
            <person name="Rast P."/>
            <person name="Oberbeckmann S."/>
            <person name="Bunk B."/>
            <person name="Jeske O."/>
            <person name="Meyerdierks A."/>
            <person name="Storesund J.E."/>
            <person name="Kallscheuer N."/>
            <person name="Luecker S."/>
            <person name="Lage O.M."/>
            <person name="Pohl T."/>
            <person name="Merkel B.J."/>
            <person name="Hornburger P."/>
            <person name="Mueller R.-W."/>
            <person name="Bruemmer F."/>
            <person name="Labrenz M."/>
            <person name="Spormann A.M."/>
            <person name="Op den Camp H."/>
            <person name="Overmann J."/>
            <person name="Amann R."/>
            <person name="Jetten M.S.M."/>
            <person name="Mascher T."/>
            <person name="Medema M.H."/>
            <person name="Devos D.P."/>
            <person name="Kaster A.-K."/>
            <person name="Ovreas L."/>
            <person name="Rohde M."/>
            <person name="Galperin M.Y."/>
            <person name="Jogler C."/>
        </authorList>
    </citation>
    <scope>NUCLEOTIDE SEQUENCE [LARGE SCALE GENOMIC DNA]</scope>
    <source>
        <strain evidence="7 8">FC18</strain>
    </source>
</reference>
<sequence length="471" mass="51620">MSIRISHAFPSLASPETSVPREQYRQMVSVATKPDLKVQKSGNAPAILDMPLQDIIGWLLICGCSFLNLANVLVDKDEVGLDFQVLAKLGLIGMGGLYGLHGILTRPRARSLLLSFPVAWLLIIAGFYFLAVPFSVSPRNSLVSTCSIIAVILLTVTALDHLGVMKTVKAMFAGMALFIVGSWFFYFAFPEIGVLAEPIPGGEFVYRMSGLAHANTLGQYSALTVVLCVILFFSYKQRSMLIVVIGVLAFGALLGSWSRTSIMACGLALIVGYRHIYLRKEFLGMYMLAAALLLLSVLVMSTQVDLGEKIASKMELLSKSDDAEELTTATGRSVIWAHAIYLLQDQPVTGYGAATQKIHFEDHSLYTHNMILNIAFSAGIFAGIAAVLMILGRLRSLFFNRHPLADAIVVFIIINGLFENVIFSILAGLPTMLWVLALAWPLLLDDPAVRELDRSDRQPGDTRTRFLRLES</sequence>
<feature type="transmembrane region" description="Helical" evidence="5">
    <location>
        <begin position="217"/>
        <end position="235"/>
    </location>
</feature>
<feature type="transmembrane region" description="Helical" evidence="5">
    <location>
        <begin position="403"/>
        <end position="418"/>
    </location>
</feature>
<feature type="transmembrane region" description="Helical" evidence="5">
    <location>
        <begin position="370"/>
        <end position="391"/>
    </location>
</feature>
<protein>
    <submittedName>
        <fullName evidence="7">O-Antigen ligase</fullName>
    </submittedName>
</protein>
<feature type="transmembrane region" description="Helical" evidence="5">
    <location>
        <begin position="86"/>
        <end position="104"/>
    </location>
</feature>
<dbReference type="RefSeq" id="WP_148618925.1">
    <property type="nucleotide sequence ID" value="NZ_CP042912.1"/>
</dbReference>
<dbReference type="PANTHER" id="PTHR37422">
    <property type="entry name" value="TEICHURONIC ACID BIOSYNTHESIS PROTEIN TUAE"/>
    <property type="match status" value="1"/>
</dbReference>
<feature type="transmembrane region" description="Helical" evidence="5">
    <location>
        <begin position="170"/>
        <end position="189"/>
    </location>
</feature>
<dbReference type="InterPro" id="IPR007016">
    <property type="entry name" value="O-antigen_ligase-rel_domated"/>
</dbReference>